<evidence type="ECO:0000313" key="2">
    <source>
        <dbReference type="EMBL" id="KAJ6397260.1"/>
    </source>
</evidence>
<gene>
    <name evidence="2" type="ORF">OIU84_026841</name>
</gene>
<feature type="compositionally biased region" description="Basic and acidic residues" evidence="1">
    <location>
        <begin position="42"/>
        <end position="53"/>
    </location>
</feature>
<dbReference type="EMBL" id="JAPFFJ010000066">
    <property type="protein sequence ID" value="KAJ6397260.1"/>
    <property type="molecule type" value="Genomic_DNA"/>
</dbReference>
<feature type="compositionally biased region" description="Basic residues" evidence="1">
    <location>
        <begin position="25"/>
        <end position="35"/>
    </location>
</feature>
<sequence>MREEGRSLAAARRLPQRLGPNQHLAPKKTLQKLRKGAQPETTQHRESPEERRNKPSKKRPQSRGEKAWTLHKNSTAERSQVPAQNLINIPPEQNTFRRPNPFDNSSKPAPNRLNNGLLSLLSIAEVIVEGPRISFPPKVIHRRSQGQAYQFVPGITFVAVPMDRFSPCLRPRGWGPTHLGPS</sequence>
<accession>A0AAD6J6H4</accession>
<reference evidence="2" key="1">
    <citation type="submission" date="2022-10" db="EMBL/GenBank/DDBJ databases">
        <authorList>
            <person name="Hyden B.L."/>
            <person name="Feng K."/>
            <person name="Yates T."/>
            <person name="Jawdy S."/>
            <person name="Smart L.B."/>
            <person name="Muchero W."/>
        </authorList>
    </citation>
    <scope>NUCLEOTIDE SEQUENCE</scope>
    <source>
        <tissue evidence="2">Shoot tip</tissue>
    </source>
</reference>
<evidence type="ECO:0000313" key="3">
    <source>
        <dbReference type="Proteomes" id="UP001162972"/>
    </source>
</evidence>
<keyword evidence="3" id="KW-1185">Reference proteome</keyword>
<organism evidence="2 3">
    <name type="scientific">Salix udensis</name>
    <dbReference type="NCBI Taxonomy" id="889485"/>
    <lineage>
        <taxon>Eukaryota</taxon>
        <taxon>Viridiplantae</taxon>
        <taxon>Streptophyta</taxon>
        <taxon>Embryophyta</taxon>
        <taxon>Tracheophyta</taxon>
        <taxon>Spermatophyta</taxon>
        <taxon>Magnoliopsida</taxon>
        <taxon>eudicotyledons</taxon>
        <taxon>Gunneridae</taxon>
        <taxon>Pentapetalae</taxon>
        <taxon>rosids</taxon>
        <taxon>fabids</taxon>
        <taxon>Malpighiales</taxon>
        <taxon>Salicaceae</taxon>
        <taxon>Saliceae</taxon>
        <taxon>Salix</taxon>
    </lineage>
</organism>
<reference evidence="2" key="2">
    <citation type="journal article" date="2023" name="Int. J. Mol. Sci.">
        <title>De Novo Assembly and Annotation of 11 Diverse Shrub Willow (Salix) Genomes Reveals Novel Gene Organization in Sex-Linked Regions.</title>
        <authorList>
            <person name="Hyden B."/>
            <person name="Feng K."/>
            <person name="Yates T.B."/>
            <person name="Jawdy S."/>
            <person name="Cereghino C."/>
            <person name="Smart L.B."/>
            <person name="Muchero W."/>
        </authorList>
    </citation>
    <scope>NUCLEOTIDE SEQUENCE</scope>
    <source>
        <tissue evidence="2">Shoot tip</tissue>
    </source>
</reference>
<protein>
    <submittedName>
        <fullName evidence="2">Uncharacterized protein</fullName>
    </submittedName>
</protein>
<dbReference type="AlphaFoldDB" id="A0AAD6J6H4"/>
<name>A0AAD6J6H4_9ROSI</name>
<dbReference type="Proteomes" id="UP001162972">
    <property type="component" value="Unassembled WGS sequence"/>
</dbReference>
<feature type="region of interest" description="Disordered" evidence="1">
    <location>
        <begin position="1"/>
        <end position="109"/>
    </location>
</feature>
<evidence type="ECO:0000256" key="1">
    <source>
        <dbReference type="SAM" id="MobiDB-lite"/>
    </source>
</evidence>
<proteinExistence type="predicted"/>
<feature type="compositionally biased region" description="Polar residues" evidence="1">
    <location>
        <begin position="71"/>
        <end position="108"/>
    </location>
</feature>
<comment type="caution">
    <text evidence="2">The sequence shown here is derived from an EMBL/GenBank/DDBJ whole genome shotgun (WGS) entry which is preliminary data.</text>
</comment>